<evidence type="ECO:0000256" key="3">
    <source>
        <dbReference type="ARBA" id="ARBA00022764"/>
    </source>
</evidence>
<keyword evidence="7" id="KW-1185">Reference proteome</keyword>
<dbReference type="SMART" id="SM00858">
    <property type="entry name" value="SAF"/>
    <property type="match status" value="1"/>
</dbReference>
<dbReference type="InterPro" id="IPR013974">
    <property type="entry name" value="SAF"/>
</dbReference>
<dbReference type="Gene3D" id="2.30.30.760">
    <property type="match status" value="1"/>
</dbReference>
<evidence type="ECO:0000256" key="1">
    <source>
        <dbReference type="ARBA" id="ARBA00004418"/>
    </source>
</evidence>
<dbReference type="InterPro" id="IPR039246">
    <property type="entry name" value="Flagellar_FlgA"/>
</dbReference>
<name>A0ABR5SF14_9BACT</name>
<keyword evidence="3 4" id="KW-0574">Periplasm</keyword>
<feature type="domain" description="SAF" evidence="5">
    <location>
        <begin position="83"/>
        <end position="146"/>
    </location>
</feature>
<proteinExistence type="inferred from homology"/>
<keyword evidence="6" id="KW-0969">Cilium</keyword>
<evidence type="ECO:0000259" key="5">
    <source>
        <dbReference type="SMART" id="SM00858"/>
    </source>
</evidence>
<dbReference type="NCBIfam" id="TIGR03170">
    <property type="entry name" value="flgA_cterm"/>
    <property type="match status" value="1"/>
</dbReference>
<keyword evidence="4" id="KW-1005">Bacterial flagellum biogenesis</keyword>
<dbReference type="CDD" id="cd11614">
    <property type="entry name" value="SAF_CpaB_FlgA_like"/>
    <property type="match status" value="1"/>
</dbReference>
<dbReference type="Pfam" id="PF13144">
    <property type="entry name" value="ChapFlgA"/>
    <property type="match status" value="1"/>
</dbReference>
<organism evidence="6 7">
    <name type="scientific">Candidatus Magnetominusculus xianensis</name>
    <dbReference type="NCBI Taxonomy" id="1748249"/>
    <lineage>
        <taxon>Bacteria</taxon>
        <taxon>Pseudomonadati</taxon>
        <taxon>Nitrospirota</taxon>
        <taxon>Nitrospiria</taxon>
        <taxon>Nitrospirales</taxon>
        <taxon>Nitrospiraceae</taxon>
        <taxon>Candidatus Magnetominusculus</taxon>
    </lineage>
</organism>
<comment type="caution">
    <text evidence="6">The sequence shown here is derived from an EMBL/GenBank/DDBJ whole genome shotgun (WGS) entry which is preliminary data.</text>
</comment>
<evidence type="ECO:0000313" key="7">
    <source>
        <dbReference type="Proteomes" id="UP000060487"/>
    </source>
</evidence>
<dbReference type="RefSeq" id="WP_085052363.1">
    <property type="nucleotide sequence ID" value="NZ_LNQR01000062.1"/>
</dbReference>
<dbReference type="EMBL" id="LNQR01000062">
    <property type="protein sequence ID" value="KWT85390.1"/>
    <property type="molecule type" value="Genomic_DNA"/>
</dbReference>
<dbReference type="InterPro" id="IPR017585">
    <property type="entry name" value="SAF_FlgA"/>
</dbReference>
<comment type="similarity">
    <text evidence="4">Belongs to the FlgA family.</text>
</comment>
<protein>
    <recommendedName>
        <fullName evidence="4">Flagella basal body P-ring formation protein FlgA</fullName>
    </recommendedName>
</protein>
<reference evidence="6 7" key="1">
    <citation type="submission" date="2015-11" db="EMBL/GenBank/DDBJ databases">
        <authorList>
            <person name="Lin W."/>
        </authorList>
    </citation>
    <scope>NUCLEOTIDE SEQUENCE [LARGE SCALE GENOMIC DNA]</scope>
    <source>
        <strain evidence="6 7">HCH-1</strain>
    </source>
</reference>
<dbReference type="PANTHER" id="PTHR36307:SF1">
    <property type="entry name" value="FLAGELLA BASAL BODY P-RING FORMATION PROTEIN FLGA"/>
    <property type="match status" value="1"/>
</dbReference>
<keyword evidence="6" id="KW-0966">Cell projection</keyword>
<comment type="subcellular location">
    <subcellularLocation>
        <location evidence="1 4">Periplasm</location>
    </subcellularLocation>
</comment>
<gene>
    <name evidence="6" type="ORF">ASN18_1746</name>
</gene>
<evidence type="ECO:0000256" key="4">
    <source>
        <dbReference type="RuleBase" id="RU362063"/>
    </source>
</evidence>
<dbReference type="PANTHER" id="PTHR36307">
    <property type="entry name" value="FLAGELLA BASAL BODY P-RING FORMATION PROTEIN FLGA"/>
    <property type="match status" value="1"/>
</dbReference>
<dbReference type="Gene3D" id="3.90.1210.10">
    <property type="entry name" value="Antifreeze-like/N-acetylneuraminic acid synthase C-terminal domain"/>
    <property type="match status" value="1"/>
</dbReference>
<sequence length="209" mass="22546">MAALLLTALLAAWSPEMVIRDHIQSNYPWPEVKLQIIGKNRELTMPLPDTVTVVGGSIPGRVTFRLSSSTGESAYVEAAVEAYDWVISNRRPMLKGEVLTSDDIYKGMINIKNIPKGAISSESACLGKVLVSSIAVNRPITEGLLADEKIVRKGDEVRIVIDSGKFKITARGIAKEEGAEGKYIKVLCPSTNKLITGKIAGAHMVTVAN</sequence>
<dbReference type="Proteomes" id="UP000060487">
    <property type="component" value="Unassembled WGS sequence"/>
</dbReference>
<evidence type="ECO:0000313" key="6">
    <source>
        <dbReference type="EMBL" id="KWT85390.1"/>
    </source>
</evidence>
<keyword evidence="2" id="KW-0732">Signal</keyword>
<keyword evidence="6" id="KW-0282">Flagellum</keyword>
<accession>A0ABR5SF14</accession>
<comment type="function">
    <text evidence="4">Involved in the assembly process of the P-ring formation. It may associate with FlgF on the rod constituting a structure essential for the P-ring assembly or may act as a modulator protein for the P-ring assembly.</text>
</comment>
<evidence type="ECO:0000256" key="2">
    <source>
        <dbReference type="ARBA" id="ARBA00022729"/>
    </source>
</evidence>